<gene>
    <name evidence="1" type="ORF">HPB49_008031</name>
</gene>
<organism evidence="1 2">
    <name type="scientific">Dermacentor silvarum</name>
    <name type="common">Tick</name>
    <dbReference type="NCBI Taxonomy" id="543639"/>
    <lineage>
        <taxon>Eukaryota</taxon>
        <taxon>Metazoa</taxon>
        <taxon>Ecdysozoa</taxon>
        <taxon>Arthropoda</taxon>
        <taxon>Chelicerata</taxon>
        <taxon>Arachnida</taxon>
        <taxon>Acari</taxon>
        <taxon>Parasitiformes</taxon>
        <taxon>Ixodida</taxon>
        <taxon>Ixodoidea</taxon>
        <taxon>Ixodidae</taxon>
        <taxon>Rhipicephalinae</taxon>
        <taxon>Dermacentor</taxon>
    </lineage>
</organism>
<evidence type="ECO:0000313" key="2">
    <source>
        <dbReference type="Proteomes" id="UP000821865"/>
    </source>
</evidence>
<dbReference type="Proteomes" id="UP000821865">
    <property type="component" value="Chromosome 6"/>
</dbReference>
<evidence type="ECO:0000313" key="1">
    <source>
        <dbReference type="EMBL" id="KAH7945200.1"/>
    </source>
</evidence>
<accession>A0ACB8CJX8</accession>
<protein>
    <submittedName>
        <fullName evidence="1">Uncharacterized protein</fullName>
    </submittedName>
</protein>
<sequence>MRTLARVTLPEDRKHLRRMLLSSGSCRNFIHSRFIPTAVTTSRISSRSSLFLRGVLSRFSPPATRIGKHVFIRHDWHNRFDTVNVRRVARRIPTAIAIRMILRRPPREEHPRGAMGPGRPAANRRGTSTAMPARLLLVLLEGSLLLCAVAGTPAEDANFGYAVLGILRYRDASGFESLHCAYLSTRFKRPPYGKENDTFREAVFVYANQSCDLGLEKSTAKHVVLMLPVDESPCPFEASFSQAVSAHAYSVLVARNVTVQSHKVYFAPGSNGTVPTQDIILGQMYLNKAEKLKSQSMLEWSSVAANGSAVTSPAVKLYLVHVDMIASWIVLSILACSTVAVGALWAGSTRKMLFLTLNRRVKPKSEEPRNEDADLDVVPAALAAGPSCTSLALASTSSVAGSEHKHKHHHQPLQQQCDVRSRPRHGHSRKSADDFASTDDELLNEDSYFGECAVDGNLITLFVLAIAVNLLLLYYFFSKMWPVLVGCIAIGAMMSLIIIFDCIAFLIPCASTRMTNLMFPCFVRSMELRHHIVIWLAVAVPIVWIVFRKAEHAWILQDFLGSSFAINILRCIITLISVLLFLDDIFMVFITSLLTKEVSVMESVAMGVQDLPVLMRVPHFFPGESAACSEDAMFLGYGDIAVPGLAVAYCRSYDVIVKKGLPWYFLLAIVCYAAGLTMALTASSLMDTGQPALLYIVPAILLPVILLAWCRGDLRKFWDGDFVPKEGLMPARMDVCVSSSEQFQMIQGRGLLYVSTPVFPWLALPMPVSQKAYNAK</sequence>
<dbReference type="EMBL" id="CM023475">
    <property type="protein sequence ID" value="KAH7945200.1"/>
    <property type="molecule type" value="Genomic_DNA"/>
</dbReference>
<name>A0ACB8CJX8_DERSI</name>
<proteinExistence type="predicted"/>
<comment type="caution">
    <text evidence="1">The sequence shown here is derived from an EMBL/GenBank/DDBJ whole genome shotgun (WGS) entry which is preliminary data.</text>
</comment>
<reference evidence="1" key="1">
    <citation type="submission" date="2020-05" db="EMBL/GenBank/DDBJ databases">
        <title>Large-scale comparative analyses of tick genomes elucidate their genetic diversity and vector capacities.</title>
        <authorList>
            <person name="Jia N."/>
            <person name="Wang J."/>
            <person name="Shi W."/>
            <person name="Du L."/>
            <person name="Sun Y."/>
            <person name="Zhan W."/>
            <person name="Jiang J."/>
            <person name="Wang Q."/>
            <person name="Zhang B."/>
            <person name="Ji P."/>
            <person name="Sakyi L.B."/>
            <person name="Cui X."/>
            <person name="Yuan T."/>
            <person name="Jiang B."/>
            <person name="Yang W."/>
            <person name="Lam T.T.-Y."/>
            <person name="Chang Q."/>
            <person name="Ding S."/>
            <person name="Wang X."/>
            <person name="Zhu J."/>
            <person name="Ruan X."/>
            <person name="Zhao L."/>
            <person name="Wei J."/>
            <person name="Que T."/>
            <person name="Du C."/>
            <person name="Cheng J."/>
            <person name="Dai P."/>
            <person name="Han X."/>
            <person name="Huang E."/>
            <person name="Gao Y."/>
            <person name="Liu J."/>
            <person name="Shao H."/>
            <person name="Ye R."/>
            <person name="Li L."/>
            <person name="Wei W."/>
            <person name="Wang X."/>
            <person name="Wang C."/>
            <person name="Yang T."/>
            <person name="Huo Q."/>
            <person name="Li W."/>
            <person name="Guo W."/>
            <person name="Chen H."/>
            <person name="Zhou L."/>
            <person name="Ni X."/>
            <person name="Tian J."/>
            <person name="Zhou Y."/>
            <person name="Sheng Y."/>
            <person name="Liu T."/>
            <person name="Pan Y."/>
            <person name="Xia L."/>
            <person name="Li J."/>
            <person name="Zhao F."/>
            <person name="Cao W."/>
        </authorList>
    </citation>
    <scope>NUCLEOTIDE SEQUENCE</scope>
    <source>
        <strain evidence="1">Dsil-2018</strain>
    </source>
</reference>
<keyword evidence="2" id="KW-1185">Reference proteome</keyword>